<feature type="binding site" evidence="11">
    <location>
        <position position="55"/>
    </location>
    <ligand>
        <name>S-adenosyl-L-methionine</name>
        <dbReference type="ChEBI" id="CHEBI:59789"/>
    </ligand>
</feature>
<dbReference type="PANTHER" id="PTHR10920">
    <property type="entry name" value="RIBOSOMAL RNA METHYLTRANSFERASE"/>
    <property type="match status" value="1"/>
</dbReference>
<evidence type="ECO:0000313" key="15">
    <source>
        <dbReference type="Proteomes" id="UP000178109"/>
    </source>
</evidence>
<keyword evidence="2 11" id="KW-0489">Methyltransferase</keyword>
<evidence type="ECO:0000256" key="5">
    <source>
        <dbReference type="ARBA" id="ARBA00037569"/>
    </source>
</evidence>
<reference evidence="14 15" key="1">
    <citation type="journal article" date="2016" name="Nat. Commun.">
        <title>Thousands of microbial genomes shed light on interconnected biogeochemical processes in an aquifer system.</title>
        <authorList>
            <person name="Anantharaman K."/>
            <person name="Brown C.T."/>
            <person name="Hug L.A."/>
            <person name="Sharon I."/>
            <person name="Castelle C.J."/>
            <person name="Probst A.J."/>
            <person name="Thomas B.C."/>
            <person name="Singh A."/>
            <person name="Wilkins M.J."/>
            <person name="Karaoz U."/>
            <person name="Brodie E.L."/>
            <person name="Williams K.H."/>
            <person name="Hubbard S.S."/>
            <person name="Banfield J.F."/>
        </authorList>
    </citation>
    <scope>NUCLEOTIDE SEQUENCE [LARGE SCALE GENOMIC DNA]</scope>
</reference>
<keyword evidence="11" id="KW-0963">Cytoplasm</keyword>
<feature type="binding site" evidence="11">
    <location>
        <position position="92"/>
    </location>
    <ligand>
        <name>S-adenosyl-L-methionine</name>
        <dbReference type="ChEBI" id="CHEBI:59789"/>
    </ligand>
</feature>
<dbReference type="STRING" id="1798553.A3H70_05770"/>
<evidence type="ECO:0000256" key="9">
    <source>
        <dbReference type="ARBA" id="ARBA00042745"/>
    </source>
</evidence>
<dbReference type="InterPro" id="IPR029063">
    <property type="entry name" value="SAM-dependent_MTases_sf"/>
</dbReference>
<keyword evidence="3 11" id="KW-0808">Transferase</keyword>
<dbReference type="HAMAP" id="MF_01547">
    <property type="entry name" value="RNA_methyltr_E"/>
    <property type="match status" value="1"/>
</dbReference>
<dbReference type="InterPro" id="IPR015507">
    <property type="entry name" value="rRNA-MeTfrase_E"/>
</dbReference>
<evidence type="ECO:0000256" key="6">
    <source>
        <dbReference type="ARBA" id="ARBA00038861"/>
    </source>
</evidence>
<protein>
    <recommendedName>
        <fullName evidence="7 11">Ribosomal RNA large subunit methyltransferase E</fullName>
        <ecNumber evidence="6 11">2.1.1.166</ecNumber>
    </recommendedName>
    <alternativeName>
        <fullName evidence="9 11">23S rRNA Um2552 methyltransferase</fullName>
    </alternativeName>
    <alternativeName>
        <fullName evidence="8 11">rRNA (uridine-2'-O-)-methyltransferase</fullName>
    </alternativeName>
</protein>
<name>A0A1G2BW28_9BACT</name>
<evidence type="ECO:0000259" key="13">
    <source>
        <dbReference type="Pfam" id="PF01728"/>
    </source>
</evidence>
<organism evidence="14 15">
    <name type="scientific">Candidatus Komeilibacteria bacterium RIFCSPLOWO2_02_FULL_48_11</name>
    <dbReference type="NCBI Taxonomy" id="1798553"/>
    <lineage>
        <taxon>Bacteria</taxon>
        <taxon>Candidatus Komeiliibacteriota</taxon>
    </lineage>
</organism>
<dbReference type="InterPro" id="IPR002877">
    <property type="entry name" value="RNA_MeTrfase_FtsJ_dom"/>
</dbReference>
<dbReference type="GO" id="GO:0005737">
    <property type="term" value="C:cytoplasm"/>
    <property type="evidence" value="ECO:0007669"/>
    <property type="project" value="UniProtKB-SubCell"/>
</dbReference>
<dbReference type="SUPFAM" id="SSF53335">
    <property type="entry name" value="S-adenosyl-L-methionine-dependent methyltransferases"/>
    <property type="match status" value="1"/>
</dbReference>
<proteinExistence type="inferred from homology"/>
<dbReference type="Proteomes" id="UP000178109">
    <property type="component" value="Unassembled WGS sequence"/>
</dbReference>
<comment type="function">
    <text evidence="5 11">Specifically methylates the uridine in position 2552 of 23S rRNA at the 2'-O position of the ribose in the fully assembled 50S ribosomal subunit.</text>
</comment>
<keyword evidence="1 11" id="KW-0698">rRNA processing</keyword>
<evidence type="ECO:0000256" key="3">
    <source>
        <dbReference type="ARBA" id="ARBA00022679"/>
    </source>
</evidence>
<accession>A0A1G2BW28</accession>
<feature type="binding site" evidence="11">
    <location>
        <position position="75"/>
    </location>
    <ligand>
        <name>S-adenosyl-L-methionine</name>
        <dbReference type="ChEBI" id="CHEBI:59789"/>
    </ligand>
</feature>
<evidence type="ECO:0000313" key="14">
    <source>
        <dbReference type="EMBL" id="OGY93146.1"/>
    </source>
</evidence>
<evidence type="ECO:0000256" key="4">
    <source>
        <dbReference type="ARBA" id="ARBA00022691"/>
    </source>
</evidence>
<dbReference type="PIRSF" id="PIRSF005461">
    <property type="entry name" value="23S_rRNA_mtase"/>
    <property type="match status" value="1"/>
</dbReference>
<evidence type="ECO:0000256" key="7">
    <source>
        <dbReference type="ARBA" id="ARBA00041129"/>
    </source>
</evidence>
<dbReference type="AlphaFoldDB" id="A0A1G2BW28"/>
<keyword evidence="4 11" id="KW-0949">S-adenosyl-L-methionine</keyword>
<evidence type="ECO:0000256" key="10">
    <source>
        <dbReference type="ARBA" id="ARBA00048970"/>
    </source>
</evidence>
<feature type="binding site" evidence="11">
    <location>
        <position position="114"/>
    </location>
    <ligand>
        <name>S-adenosyl-L-methionine</name>
        <dbReference type="ChEBI" id="CHEBI:59789"/>
    </ligand>
</feature>
<dbReference type="EC" id="2.1.1.166" evidence="6 11"/>
<sequence length="199" mass="21799">MIIMPKPFIPRDKFAKKAQREGYLARSAYKLEEIIAKFKALKPGDKVLDLGAAPGSWLQVAHNAIGPAGLVVGVDISPIDFASPGVVVITGDVFKSDWLSQTAAFGPFDAVISDLAPKTSGIKDRDQALSQELSAQAAKIALATLKKHGNFVVKVFQNPETFAFNQYLKTVFKKVRAYKPQASRDRSFEIYLVCLDKID</sequence>
<dbReference type="CDD" id="cd02440">
    <property type="entry name" value="AdoMet_MTases"/>
    <property type="match status" value="1"/>
</dbReference>
<feature type="domain" description="Ribosomal RNA methyltransferase FtsJ" evidence="13">
    <location>
        <begin position="23"/>
        <end position="197"/>
    </location>
</feature>
<evidence type="ECO:0000256" key="2">
    <source>
        <dbReference type="ARBA" id="ARBA00022603"/>
    </source>
</evidence>
<dbReference type="PANTHER" id="PTHR10920:SF18">
    <property type="entry name" value="RRNA METHYLTRANSFERASE 2, MITOCHONDRIAL"/>
    <property type="match status" value="1"/>
</dbReference>
<dbReference type="GO" id="GO:0008650">
    <property type="term" value="F:rRNA (uridine-2'-O-)-methyltransferase activity"/>
    <property type="evidence" value="ECO:0007669"/>
    <property type="project" value="UniProtKB-UniRule"/>
</dbReference>
<gene>
    <name evidence="11" type="primary">rlmE</name>
    <name evidence="11" type="synonym">ftsJ</name>
    <name evidence="11" type="synonym">rrmJ</name>
    <name evidence="14" type="ORF">A3H70_05770</name>
</gene>
<comment type="catalytic activity">
    <reaction evidence="10 11">
        <text>uridine(2552) in 23S rRNA + S-adenosyl-L-methionine = 2'-O-methyluridine(2552) in 23S rRNA + S-adenosyl-L-homocysteine + H(+)</text>
        <dbReference type="Rhea" id="RHEA:42720"/>
        <dbReference type="Rhea" id="RHEA-COMP:10202"/>
        <dbReference type="Rhea" id="RHEA-COMP:10203"/>
        <dbReference type="ChEBI" id="CHEBI:15378"/>
        <dbReference type="ChEBI" id="CHEBI:57856"/>
        <dbReference type="ChEBI" id="CHEBI:59789"/>
        <dbReference type="ChEBI" id="CHEBI:65315"/>
        <dbReference type="ChEBI" id="CHEBI:74478"/>
        <dbReference type="EC" id="2.1.1.166"/>
    </reaction>
</comment>
<dbReference type="EMBL" id="MHKO01000004">
    <property type="protein sequence ID" value="OGY93146.1"/>
    <property type="molecule type" value="Genomic_DNA"/>
</dbReference>
<evidence type="ECO:0000256" key="12">
    <source>
        <dbReference type="PIRSR" id="PIRSR005461-1"/>
    </source>
</evidence>
<comment type="caution">
    <text evidence="14">The sequence shown here is derived from an EMBL/GenBank/DDBJ whole genome shotgun (WGS) entry which is preliminary data.</text>
</comment>
<dbReference type="InterPro" id="IPR050082">
    <property type="entry name" value="RNA_methyltr_RlmE"/>
</dbReference>
<comment type="similarity">
    <text evidence="11">Belongs to the class I-like SAM-binding methyltransferase superfamily. RNA methyltransferase RlmE family.</text>
</comment>
<dbReference type="Pfam" id="PF01728">
    <property type="entry name" value="FtsJ"/>
    <property type="match status" value="1"/>
</dbReference>
<feature type="binding site" evidence="11">
    <location>
        <position position="57"/>
    </location>
    <ligand>
        <name>S-adenosyl-L-methionine</name>
        <dbReference type="ChEBI" id="CHEBI:59789"/>
    </ligand>
</feature>
<evidence type="ECO:0000256" key="11">
    <source>
        <dbReference type="HAMAP-Rule" id="MF_01547"/>
    </source>
</evidence>
<evidence type="ECO:0000256" key="1">
    <source>
        <dbReference type="ARBA" id="ARBA00022552"/>
    </source>
</evidence>
<feature type="active site" description="Proton acceptor" evidence="11 12">
    <location>
        <position position="154"/>
    </location>
</feature>
<comment type="subcellular location">
    <subcellularLocation>
        <location evidence="11">Cytoplasm</location>
    </subcellularLocation>
</comment>
<evidence type="ECO:0000256" key="8">
    <source>
        <dbReference type="ARBA" id="ARBA00041995"/>
    </source>
</evidence>
<dbReference type="Gene3D" id="3.40.50.150">
    <property type="entry name" value="Vaccinia Virus protein VP39"/>
    <property type="match status" value="1"/>
</dbReference>